<organism evidence="5">
    <name type="scientific">Odontella aurita</name>
    <dbReference type="NCBI Taxonomy" id="265563"/>
    <lineage>
        <taxon>Eukaryota</taxon>
        <taxon>Sar</taxon>
        <taxon>Stramenopiles</taxon>
        <taxon>Ochrophyta</taxon>
        <taxon>Bacillariophyta</taxon>
        <taxon>Mediophyceae</taxon>
        <taxon>Biddulphiophycidae</taxon>
        <taxon>Eupodiscales</taxon>
        <taxon>Odontellaceae</taxon>
        <taxon>Odontella</taxon>
    </lineage>
</organism>
<feature type="DNA-binding region" description="HMG box" evidence="2">
    <location>
        <begin position="118"/>
        <end position="186"/>
    </location>
</feature>
<dbReference type="InterPro" id="IPR009071">
    <property type="entry name" value="HMG_box_dom"/>
</dbReference>
<dbReference type="FunFam" id="1.10.30.10:FF:000073">
    <property type="entry name" value="High mobility group protein 1 homolog"/>
    <property type="match status" value="1"/>
</dbReference>
<dbReference type="PRINTS" id="PR00886">
    <property type="entry name" value="HIGHMOBLTY12"/>
</dbReference>
<feature type="DNA-binding region" description="HMG box" evidence="2">
    <location>
        <begin position="218"/>
        <end position="286"/>
    </location>
</feature>
<feature type="region of interest" description="Disordered" evidence="3">
    <location>
        <begin position="200"/>
        <end position="220"/>
    </location>
</feature>
<reference evidence="5" key="1">
    <citation type="submission" date="2021-01" db="EMBL/GenBank/DDBJ databases">
        <authorList>
            <person name="Corre E."/>
            <person name="Pelletier E."/>
            <person name="Niang G."/>
            <person name="Scheremetjew M."/>
            <person name="Finn R."/>
            <person name="Kale V."/>
            <person name="Holt S."/>
            <person name="Cochrane G."/>
            <person name="Meng A."/>
            <person name="Brown T."/>
            <person name="Cohen L."/>
        </authorList>
    </citation>
    <scope>NUCLEOTIDE SEQUENCE</scope>
    <source>
        <strain evidence="5">Isolate 1302-5</strain>
    </source>
</reference>
<feature type="region of interest" description="Disordered" evidence="3">
    <location>
        <begin position="287"/>
        <end position="328"/>
    </location>
</feature>
<protein>
    <recommendedName>
        <fullName evidence="4">HMG box domain-containing protein</fullName>
    </recommendedName>
</protein>
<sequence>MVKNASRDPNAPKRNLTAFFLYQNAMRDTLRERNPGMSFGHLAKYCAAMYEEMSHEEKEGWAARAAADKQRYLNEMAGYEPPPGFDANGHATEASVPAGRISVGGARRPKNAKDENAPTRNVSAYLLYQNAMREQFQVENPGLTFGQLEKYTSHMYNHLTKEEMKIWEARAADDKARFDHEIAHYDPPPGYDAVGKSIEEAHRPRKKSKKAPKDPNAPKRVSGAFVFFSQEMRPKLKIQYPGIRFVEMGRLMGERWRSLTDEGKLRYENLAAEDKVRYDREIDAYKKTKQQEAEVGPPQQSEVNATATEHSNKNHVEPGSEAIPPYHGSADVKVNVYAQH</sequence>
<feature type="domain" description="HMG box" evidence="4">
    <location>
        <begin position="118"/>
        <end position="186"/>
    </location>
</feature>
<evidence type="ECO:0000256" key="1">
    <source>
        <dbReference type="ARBA" id="ARBA00023125"/>
    </source>
</evidence>
<dbReference type="PANTHER" id="PTHR48112">
    <property type="entry name" value="HIGH MOBILITY GROUP PROTEIN DSP1"/>
    <property type="match status" value="1"/>
</dbReference>
<dbReference type="Pfam" id="PF00505">
    <property type="entry name" value="HMG_box"/>
    <property type="match status" value="3"/>
</dbReference>
<evidence type="ECO:0000259" key="4">
    <source>
        <dbReference type="PROSITE" id="PS50118"/>
    </source>
</evidence>
<dbReference type="PANTHER" id="PTHR48112:SF15">
    <property type="entry name" value="HMG BOX DOMAIN-CONTAINING PROTEIN"/>
    <property type="match status" value="1"/>
</dbReference>
<dbReference type="SUPFAM" id="SSF47095">
    <property type="entry name" value="HMG-box"/>
    <property type="match status" value="3"/>
</dbReference>
<evidence type="ECO:0000256" key="3">
    <source>
        <dbReference type="SAM" id="MobiDB-lite"/>
    </source>
</evidence>
<dbReference type="GO" id="GO:0005634">
    <property type="term" value="C:nucleus"/>
    <property type="evidence" value="ECO:0007669"/>
    <property type="project" value="UniProtKB-UniRule"/>
</dbReference>
<dbReference type="AlphaFoldDB" id="A0A7S4JYU2"/>
<keyword evidence="2" id="KW-0539">Nucleus</keyword>
<dbReference type="SMART" id="SM00398">
    <property type="entry name" value="HMG"/>
    <property type="match status" value="3"/>
</dbReference>
<dbReference type="EMBL" id="HBKQ01052016">
    <property type="protein sequence ID" value="CAE2277670.1"/>
    <property type="molecule type" value="Transcribed_RNA"/>
</dbReference>
<dbReference type="InterPro" id="IPR050342">
    <property type="entry name" value="HMGB"/>
</dbReference>
<dbReference type="GO" id="GO:0003677">
    <property type="term" value="F:DNA binding"/>
    <property type="evidence" value="ECO:0007669"/>
    <property type="project" value="UniProtKB-UniRule"/>
</dbReference>
<accession>A0A7S4JYU2</accession>
<feature type="domain" description="HMG box" evidence="4">
    <location>
        <begin position="218"/>
        <end position="286"/>
    </location>
</feature>
<keyword evidence="1 2" id="KW-0238">DNA-binding</keyword>
<dbReference type="InterPro" id="IPR036910">
    <property type="entry name" value="HMG_box_dom_sf"/>
</dbReference>
<evidence type="ECO:0000256" key="2">
    <source>
        <dbReference type="PROSITE-ProRule" id="PRU00267"/>
    </source>
</evidence>
<name>A0A7S4JYU2_9STRA</name>
<evidence type="ECO:0000313" key="5">
    <source>
        <dbReference type="EMBL" id="CAE2277670.1"/>
    </source>
</evidence>
<feature type="DNA-binding region" description="HMG box" evidence="2">
    <location>
        <begin position="12"/>
        <end position="80"/>
    </location>
</feature>
<dbReference type="Gene3D" id="1.10.30.10">
    <property type="entry name" value="High mobility group box domain"/>
    <property type="match status" value="3"/>
</dbReference>
<gene>
    <name evidence="5" type="ORF">OAUR00152_LOCUS35821</name>
</gene>
<dbReference type="PROSITE" id="PS50118">
    <property type="entry name" value="HMG_BOX_2"/>
    <property type="match status" value="3"/>
</dbReference>
<proteinExistence type="predicted"/>
<feature type="domain" description="HMG box" evidence="4">
    <location>
        <begin position="12"/>
        <end position="80"/>
    </location>
</feature>
<feature type="compositionally biased region" description="Polar residues" evidence="3">
    <location>
        <begin position="298"/>
        <end position="309"/>
    </location>
</feature>